<protein>
    <submittedName>
        <fullName evidence="2">Uncharacterized protein</fullName>
    </submittedName>
</protein>
<name>A0AAV2KZH5_KNICA</name>
<evidence type="ECO:0000313" key="3">
    <source>
        <dbReference type="Proteomes" id="UP001497482"/>
    </source>
</evidence>
<accession>A0AAV2KZH5</accession>
<keyword evidence="3" id="KW-1185">Reference proteome</keyword>
<evidence type="ECO:0000313" key="2">
    <source>
        <dbReference type="EMBL" id="CAL1595498.1"/>
    </source>
</evidence>
<feature type="compositionally biased region" description="Basic and acidic residues" evidence="1">
    <location>
        <begin position="39"/>
        <end position="48"/>
    </location>
</feature>
<reference evidence="2 3" key="1">
    <citation type="submission" date="2024-04" db="EMBL/GenBank/DDBJ databases">
        <authorList>
            <person name="Waldvogel A.-M."/>
            <person name="Schoenle A."/>
        </authorList>
    </citation>
    <scope>NUCLEOTIDE SEQUENCE [LARGE SCALE GENOMIC DNA]</scope>
</reference>
<sequence>MQRRRKRRRRRSDCAFSEEEAQTQQQSEENYSLHPQPQLRRDTGDHYDQPGLDLSSPKKNHVGISLRTPLFLLSLRTKTTEELFSVVLQSHSAPGERLKSLKSSNSGSNLMQSDRVSVCLGRHVQLQRLCVNEQHGCLVSGPGAPDHKTDVLLLLGAFGLGVEGGRLWPLFGCYGKGADRLRNVPVKRLNCQSCQRWQCKPTHIRRRPCGGSPQHRVKVKGKQGDGGRPSGRAGARRSQTSRQR</sequence>
<dbReference type="Proteomes" id="UP001497482">
    <property type="component" value="Chromosome 20"/>
</dbReference>
<dbReference type="EMBL" id="OZ035842">
    <property type="protein sequence ID" value="CAL1595498.1"/>
    <property type="molecule type" value="Genomic_DNA"/>
</dbReference>
<organism evidence="2 3">
    <name type="scientific">Knipowitschia caucasica</name>
    <name type="common">Caucasian dwarf goby</name>
    <name type="synonym">Pomatoschistus caucasicus</name>
    <dbReference type="NCBI Taxonomy" id="637954"/>
    <lineage>
        <taxon>Eukaryota</taxon>
        <taxon>Metazoa</taxon>
        <taxon>Chordata</taxon>
        <taxon>Craniata</taxon>
        <taxon>Vertebrata</taxon>
        <taxon>Euteleostomi</taxon>
        <taxon>Actinopterygii</taxon>
        <taxon>Neopterygii</taxon>
        <taxon>Teleostei</taxon>
        <taxon>Neoteleostei</taxon>
        <taxon>Acanthomorphata</taxon>
        <taxon>Gobiaria</taxon>
        <taxon>Gobiiformes</taxon>
        <taxon>Gobioidei</taxon>
        <taxon>Gobiidae</taxon>
        <taxon>Gobiinae</taxon>
        <taxon>Knipowitschia</taxon>
    </lineage>
</organism>
<evidence type="ECO:0000256" key="1">
    <source>
        <dbReference type="SAM" id="MobiDB-lite"/>
    </source>
</evidence>
<gene>
    <name evidence="2" type="ORF">KC01_LOCUS24293</name>
</gene>
<dbReference type="AlphaFoldDB" id="A0AAV2KZH5"/>
<feature type="region of interest" description="Disordered" evidence="1">
    <location>
        <begin position="208"/>
        <end position="244"/>
    </location>
</feature>
<feature type="region of interest" description="Disordered" evidence="1">
    <location>
        <begin position="1"/>
        <end position="59"/>
    </location>
</feature>
<proteinExistence type="predicted"/>
<feature type="compositionally biased region" description="Basic residues" evidence="1">
    <location>
        <begin position="1"/>
        <end position="11"/>
    </location>
</feature>